<protein>
    <submittedName>
        <fullName evidence="3">Histidine kinase</fullName>
    </submittedName>
</protein>
<dbReference type="Proteomes" id="UP000247792">
    <property type="component" value="Unassembled WGS sequence"/>
</dbReference>
<proteinExistence type="predicted"/>
<feature type="transmembrane region" description="Helical" evidence="1">
    <location>
        <begin position="60"/>
        <end position="85"/>
    </location>
</feature>
<dbReference type="Pfam" id="PF06580">
    <property type="entry name" value="His_kinase"/>
    <property type="match status" value="1"/>
</dbReference>
<keyword evidence="3" id="KW-0418">Kinase</keyword>
<keyword evidence="1" id="KW-0472">Membrane</keyword>
<evidence type="ECO:0000259" key="2">
    <source>
        <dbReference type="Pfam" id="PF06580"/>
    </source>
</evidence>
<keyword evidence="1" id="KW-1133">Transmembrane helix</keyword>
<dbReference type="PANTHER" id="PTHR34220:SF7">
    <property type="entry name" value="SENSOR HISTIDINE KINASE YPDA"/>
    <property type="match status" value="1"/>
</dbReference>
<dbReference type="InterPro" id="IPR036890">
    <property type="entry name" value="HATPase_C_sf"/>
</dbReference>
<dbReference type="SUPFAM" id="SSF55874">
    <property type="entry name" value="ATPase domain of HSP90 chaperone/DNA topoisomerase II/histidine kinase"/>
    <property type="match status" value="1"/>
</dbReference>
<feature type="transmembrane region" description="Helical" evidence="1">
    <location>
        <begin position="24"/>
        <end position="48"/>
    </location>
</feature>
<name>A0A318JEE5_9BURK</name>
<comment type="caution">
    <text evidence="3">The sequence shown here is derived from an EMBL/GenBank/DDBJ whole genome shotgun (WGS) entry which is preliminary data.</text>
</comment>
<dbReference type="InterPro" id="IPR050640">
    <property type="entry name" value="Bact_2-comp_sensor_kinase"/>
</dbReference>
<dbReference type="RefSeq" id="WP_110254626.1">
    <property type="nucleotide sequence ID" value="NZ_QJKB01000002.1"/>
</dbReference>
<keyword evidence="4" id="KW-1185">Reference proteome</keyword>
<gene>
    <name evidence="3" type="ORF">DFR42_102376</name>
</gene>
<keyword evidence="1" id="KW-0812">Transmembrane</keyword>
<dbReference type="EMBL" id="QJKB01000002">
    <property type="protein sequence ID" value="PXX45163.1"/>
    <property type="molecule type" value="Genomic_DNA"/>
</dbReference>
<evidence type="ECO:0000313" key="3">
    <source>
        <dbReference type="EMBL" id="PXX45163.1"/>
    </source>
</evidence>
<accession>A0A318JEE5</accession>
<feature type="transmembrane region" description="Helical" evidence="1">
    <location>
        <begin position="97"/>
        <end position="116"/>
    </location>
</feature>
<dbReference type="AlphaFoldDB" id="A0A318JEE5"/>
<reference evidence="3 4" key="1">
    <citation type="submission" date="2018-05" db="EMBL/GenBank/DDBJ databases">
        <title>Genomic Encyclopedia of Type Strains, Phase IV (KMG-IV): sequencing the most valuable type-strain genomes for metagenomic binning, comparative biology and taxonomic classification.</title>
        <authorList>
            <person name="Goeker M."/>
        </authorList>
    </citation>
    <scope>NUCLEOTIDE SEQUENCE [LARGE SCALE GENOMIC DNA]</scope>
    <source>
        <strain evidence="3 4">DSM 19792</strain>
    </source>
</reference>
<dbReference type="InterPro" id="IPR010559">
    <property type="entry name" value="Sig_transdc_His_kin_internal"/>
</dbReference>
<evidence type="ECO:0000256" key="1">
    <source>
        <dbReference type="SAM" id="Phobius"/>
    </source>
</evidence>
<sequence>MDTASTHPTVTTIKPPSAPASWQAAIRVLLLNVFIWTTLSLIGALTSLNDDLRAGVQGDFWLIFLSWGRSAIALALLSYILMYVLTRWPWFFSRVSHIALGYVLLLLIVLPGQLLYVGKLFTLDGPHDINWGQIEAELQVFDKLAALLRLSSISAVYFAVVAIKIWQQSQERGQAWAQERADALALRLELEQQKSLALRAQLEPHFMFNALNAISALVISDSKDVALDGIHGLSELLRYALAAGDKNWVRFSEELAFVQDYLALQRLRYGERLHIAIEGVDEQVLACDCPPLLLQPLIENALRHDLDCHEEASDILCHFECQSQTLLIRISNPLHEEAAANPGVGLGLRNTQARLQLAYGDAASLQTETSAGRFQVRISMPVARKA</sequence>
<organism evidence="3 4">
    <name type="scientific">Undibacterium pigrum</name>
    <dbReference type="NCBI Taxonomy" id="401470"/>
    <lineage>
        <taxon>Bacteria</taxon>
        <taxon>Pseudomonadati</taxon>
        <taxon>Pseudomonadota</taxon>
        <taxon>Betaproteobacteria</taxon>
        <taxon>Burkholderiales</taxon>
        <taxon>Oxalobacteraceae</taxon>
        <taxon>Undibacterium</taxon>
    </lineage>
</organism>
<dbReference type="PANTHER" id="PTHR34220">
    <property type="entry name" value="SENSOR HISTIDINE KINASE YPDA"/>
    <property type="match status" value="1"/>
</dbReference>
<dbReference type="GO" id="GO:0000155">
    <property type="term" value="F:phosphorelay sensor kinase activity"/>
    <property type="evidence" value="ECO:0007669"/>
    <property type="project" value="InterPro"/>
</dbReference>
<dbReference type="GO" id="GO:0016020">
    <property type="term" value="C:membrane"/>
    <property type="evidence" value="ECO:0007669"/>
    <property type="project" value="InterPro"/>
</dbReference>
<feature type="domain" description="Signal transduction histidine kinase internal region" evidence="2">
    <location>
        <begin position="197"/>
        <end position="273"/>
    </location>
</feature>
<dbReference type="Gene3D" id="3.30.565.10">
    <property type="entry name" value="Histidine kinase-like ATPase, C-terminal domain"/>
    <property type="match status" value="1"/>
</dbReference>
<dbReference type="OrthoDB" id="2514702at2"/>
<keyword evidence="3" id="KW-0808">Transferase</keyword>
<evidence type="ECO:0000313" key="4">
    <source>
        <dbReference type="Proteomes" id="UP000247792"/>
    </source>
</evidence>